<comment type="similarity">
    <text evidence="1">Belongs to the RlmJ family.</text>
</comment>
<comment type="catalytic activity">
    <reaction evidence="1">
        <text>adenosine(2030) in 23S rRNA + S-adenosyl-L-methionine = N(6)-methyladenosine(2030) in 23S rRNA + S-adenosyl-L-homocysteine + H(+)</text>
        <dbReference type="Rhea" id="RHEA:43736"/>
        <dbReference type="Rhea" id="RHEA-COMP:10668"/>
        <dbReference type="Rhea" id="RHEA-COMP:10669"/>
        <dbReference type="ChEBI" id="CHEBI:15378"/>
        <dbReference type="ChEBI" id="CHEBI:57856"/>
        <dbReference type="ChEBI" id="CHEBI:59789"/>
        <dbReference type="ChEBI" id="CHEBI:74411"/>
        <dbReference type="ChEBI" id="CHEBI:74449"/>
        <dbReference type="EC" id="2.1.1.266"/>
    </reaction>
</comment>
<evidence type="ECO:0000313" key="3">
    <source>
        <dbReference type="Proteomes" id="UP001431449"/>
    </source>
</evidence>
<evidence type="ECO:0000313" key="2">
    <source>
        <dbReference type="EMBL" id="MCK7594738.1"/>
    </source>
</evidence>
<protein>
    <recommendedName>
        <fullName evidence="1">Ribosomal RNA large subunit methyltransferase J</fullName>
        <ecNumber evidence="1">2.1.1.266</ecNumber>
    </recommendedName>
    <alternativeName>
        <fullName evidence="1">23S rRNA (adenine(2030)-N6)-methyltransferase</fullName>
    </alternativeName>
    <alternativeName>
        <fullName evidence="1">23S rRNA m6A2030 methyltransferase</fullName>
    </alternativeName>
</protein>
<feature type="binding site" evidence="1">
    <location>
        <position position="95"/>
    </location>
    <ligand>
        <name>S-adenosyl-L-methionine</name>
        <dbReference type="ChEBI" id="CHEBI:59789"/>
    </ligand>
</feature>
<feature type="binding site" evidence="1">
    <location>
        <position position="18"/>
    </location>
    <ligand>
        <name>S-adenosyl-L-methionine</name>
        <dbReference type="ChEBI" id="CHEBI:59789"/>
    </ligand>
</feature>
<evidence type="ECO:0000256" key="1">
    <source>
        <dbReference type="HAMAP-Rule" id="MF_00934"/>
    </source>
</evidence>
<dbReference type="InterPro" id="IPR029063">
    <property type="entry name" value="SAM-dependent_MTases_sf"/>
</dbReference>
<dbReference type="PANTHER" id="PTHR37426">
    <property type="entry name" value="RIBOSOMAL RNA LARGE SUBUNIT METHYLTRANSFERASE J"/>
    <property type="match status" value="1"/>
</dbReference>
<dbReference type="EMBL" id="JALNMH010000011">
    <property type="protein sequence ID" value="MCK7594738.1"/>
    <property type="molecule type" value="Genomic_DNA"/>
</dbReference>
<proteinExistence type="inferred from homology"/>
<comment type="subunit">
    <text evidence="1">Monomer.</text>
</comment>
<gene>
    <name evidence="1 2" type="primary">rlmJ</name>
    <name evidence="2" type="ORF">M0G41_13780</name>
</gene>
<feature type="active site" description="Proton acceptor" evidence="1">
    <location>
        <position position="159"/>
    </location>
</feature>
<dbReference type="Proteomes" id="UP001431449">
    <property type="component" value="Unassembled WGS sequence"/>
</dbReference>
<dbReference type="EC" id="2.1.1.266" evidence="1"/>
<dbReference type="RefSeq" id="WP_248210350.1">
    <property type="nucleotide sequence ID" value="NZ_JALNMH010000011.1"/>
</dbReference>
<dbReference type="PANTHER" id="PTHR37426:SF1">
    <property type="entry name" value="RIBOSOMAL RNA LARGE SUBUNIT METHYLTRANSFERASE J"/>
    <property type="match status" value="1"/>
</dbReference>
<keyword evidence="1" id="KW-0949">S-adenosyl-L-methionine</keyword>
<keyword evidence="3" id="KW-1185">Reference proteome</keyword>
<feature type="binding site" evidence="1">
    <location>
        <position position="159"/>
    </location>
    <ligand>
        <name>S-adenosyl-L-methionine</name>
        <dbReference type="ChEBI" id="CHEBI:59789"/>
    </ligand>
</feature>
<comment type="caution">
    <text evidence="2">The sequence shown here is derived from an EMBL/GenBank/DDBJ whole genome shotgun (WGS) entry which is preliminary data.</text>
</comment>
<comment type="function">
    <text evidence="1">Specifically methylates the adenine in position 2030 of 23S rRNA.</text>
</comment>
<reference evidence="2" key="1">
    <citation type="submission" date="2022-04" db="EMBL/GenBank/DDBJ databases">
        <title>Lysobacter sp. CAU 1642 isolated from sea sand.</title>
        <authorList>
            <person name="Kim W."/>
        </authorList>
    </citation>
    <scope>NUCLEOTIDE SEQUENCE</scope>
    <source>
        <strain evidence="2">CAU 1642</strain>
    </source>
</reference>
<dbReference type="Pfam" id="PF04378">
    <property type="entry name" value="RsmJ"/>
    <property type="match status" value="1"/>
</dbReference>
<dbReference type="InterPro" id="IPR007473">
    <property type="entry name" value="RlmJ"/>
</dbReference>
<keyword evidence="1" id="KW-0489">Methyltransferase</keyword>
<keyword evidence="1" id="KW-0808">Transferase</keyword>
<sequence>MNYRHGFHAGNHADVLKHSLLLALIERLQEKPGGVFLLDTHAGRGHYSLKGDEAQRTGEWRTGIGRLVGGSVPAPLQGYVERCTELAGEAGYPGSPLLMASCLREQDRMAVCELQEGEFAALRALLGAHARVAVHHRDGYEAAPALSPPAERRGLILIDPPYELQRDEFALIERCIATVLARWTQAVIALWYPIKQRVALRAPFRRLSRLNARQLLALELLVQADDTPLRLNGSGMLVFNPPWRFAERAAEILDALAPRLCEAGGGTDSTWLKQEAP</sequence>
<dbReference type="Gene3D" id="3.40.50.150">
    <property type="entry name" value="Vaccinia Virus protein VP39"/>
    <property type="match status" value="1"/>
</dbReference>
<feature type="binding site" evidence="1">
    <location>
        <position position="41"/>
    </location>
    <ligand>
        <name>S-adenosyl-L-methionine</name>
        <dbReference type="ChEBI" id="CHEBI:59789"/>
    </ligand>
</feature>
<name>A0ABT0GJN2_9GAMM</name>
<accession>A0ABT0GJN2</accession>
<dbReference type="HAMAP" id="MF_00934">
    <property type="entry name" value="23SrRNA_methyltr_J"/>
    <property type="match status" value="1"/>
</dbReference>
<feature type="site" description="Interaction with substrate rRNA" evidence="1">
    <location>
        <position position="3"/>
    </location>
</feature>
<keyword evidence="1" id="KW-0694">RNA-binding</keyword>
<organism evidence="2 3">
    <name type="scientific">Pseudomarimonas salicorniae</name>
    <dbReference type="NCBI Taxonomy" id="2933270"/>
    <lineage>
        <taxon>Bacteria</taxon>
        <taxon>Pseudomonadati</taxon>
        <taxon>Pseudomonadota</taxon>
        <taxon>Gammaproteobacteria</taxon>
        <taxon>Lysobacterales</taxon>
        <taxon>Lysobacteraceae</taxon>
        <taxon>Pseudomarimonas</taxon>
    </lineage>
</organism>
<dbReference type="SUPFAM" id="SSF53335">
    <property type="entry name" value="S-adenosyl-L-methionine-dependent methyltransferases"/>
    <property type="match status" value="1"/>
</dbReference>
<feature type="binding site" evidence="1">
    <location>
        <begin position="138"/>
        <end position="139"/>
    </location>
    <ligand>
        <name>S-adenosyl-L-methionine</name>
        <dbReference type="ChEBI" id="CHEBI:59789"/>
    </ligand>
</feature>
<keyword evidence="1" id="KW-0698">rRNA processing</keyword>
<feature type="binding site" evidence="1">
    <location>
        <position position="113"/>
    </location>
    <ligand>
        <name>S-adenosyl-L-methionine</name>
        <dbReference type="ChEBI" id="CHEBI:59789"/>
    </ligand>
</feature>